<dbReference type="OrthoDB" id="9806524at2"/>
<dbReference type="Proteomes" id="UP000231501">
    <property type="component" value="Unassembled WGS sequence"/>
</dbReference>
<comment type="caution">
    <text evidence="1">The sequence shown here is derived from an EMBL/GenBank/DDBJ whole genome shotgun (WGS) entry which is preliminary data.</text>
</comment>
<sequence length="247" mass="27737">MSNPPMYENLVPVDRVQHKNTRMKIGAPVLDRVTQLNSLFVAVAEFADASLEYPVVFVRVGQAAEGQRPAIAPLAVFGLKQGSNLFVKDGQWTGRYVPAYVRRWPFAMARIEENGTDMALCLDMGSGAFSETDGEPLFKEDGEATELLLNAKQFCEDFEREAERTRQACELLQDLDLLQDMRFEAQLPSGEKLDVDGFMTINEKALAELPDAKIVELHRNGLLEVITMHRLSLRLMSRLAQMYVPAN</sequence>
<organism evidence="1 2">
    <name type="scientific">Roseateles chitinivorans</name>
    <dbReference type="NCBI Taxonomy" id="2917965"/>
    <lineage>
        <taxon>Bacteria</taxon>
        <taxon>Pseudomonadati</taxon>
        <taxon>Pseudomonadota</taxon>
        <taxon>Betaproteobacteria</taxon>
        <taxon>Burkholderiales</taxon>
        <taxon>Sphaerotilaceae</taxon>
        <taxon>Roseateles</taxon>
    </lineage>
</organism>
<name>A0A2G9CAP5_9BURK</name>
<evidence type="ECO:0000313" key="1">
    <source>
        <dbReference type="EMBL" id="PIM53435.1"/>
    </source>
</evidence>
<gene>
    <name evidence="1" type="ORF">CS062_09730</name>
</gene>
<dbReference type="InterPro" id="IPR010836">
    <property type="entry name" value="SapC"/>
</dbReference>
<accession>A0A2G9CAP5</accession>
<keyword evidence="2" id="KW-1185">Reference proteome</keyword>
<dbReference type="RefSeq" id="WP_099861457.1">
    <property type="nucleotide sequence ID" value="NZ_PEOG01000021.1"/>
</dbReference>
<dbReference type="Pfam" id="PF07277">
    <property type="entry name" value="SapC"/>
    <property type="match status" value="1"/>
</dbReference>
<dbReference type="EMBL" id="PEOG01000021">
    <property type="protein sequence ID" value="PIM53435.1"/>
    <property type="molecule type" value="Genomic_DNA"/>
</dbReference>
<protein>
    <submittedName>
        <fullName evidence="1">Peptidase</fullName>
    </submittedName>
</protein>
<dbReference type="AlphaFoldDB" id="A0A2G9CAP5"/>
<evidence type="ECO:0000313" key="2">
    <source>
        <dbReference type="Proteomes" id="UP000231501"/>
    </source>
</evidence>
<reference evidence="1 2" key="1">
    <citation type="submission" date="2017-11" db="EMBL/GenBank/DDBJ databases">
        <title>Draft genome sequence of Mitsuaria sp. HWN-4.</title>
        <authorList>
            <person name="Gundlapally S.R."/>
        </authorList>
    </citation>
    <scope>NUCLEOTIDE SEQUENCE [LARGE SCALE GENOMIC DNA]</scope>
    <source>
        <strain evidence="1 2">HWN-4</strain>
    </source>
</reference>
<proteinExistence type="predicted"/>